<feature type="domain" description="Polysaccharide chain length determinant N-terminal" evidence="9">
    <location>
        <begin position="11"/>
        <end position="104"/>
    </location>
</feature>
<keyword evidence="2" id="KW-1003">Cell membrane</keyword>
<feature type="region of interest" description="Disordered" evidence="7">
    <location>
        <begin position="453"/>
        <end position="476"/>
    </location>
</feature>
<comment type="caution">
    <text evidence="10">The sequence shown here is derived from an EMBL/GenBank/DDBJ whole genome shotgun (WGS) entry which is preliminary data.</text>
</comment>
<dbReference type="PANTHER" id="PTHR32309">
    <property type="entry name" value="TYROSINE-PROTEIN KINASE"/>
    <property type="match status" value="1"/>
</dbReference>
<dbReference type="InterPro" id="IPR050445">
    <property type="entry name" value="Bact_polysacc_biosynth/exp"/>
</dbReference>
<keyword evidence="5 8" id="KW-0472">Membrane</keyword>
<dbReference type="InterPro" id="IPR003856">
    <property type="entry name" value="LPS_length_determ_N"/>
</dbReference>
<keyword evidence="4 8" id="KW-1133">Transmembrane helix</keyword>
<name>A0ABP8N050_9BACT</name>
<dbReference type="Pfam" id="PF02706">
    <property type="entry name" value="Wzz"/>
    <property type="match status" value="1"/>
</dbReference>
<evidence type="ECO:0000259" key="9">
    <source>
        <dbReference type="Pfam" id="PF02706"/>
    </source>
</evidence>
<feature type="transmembrane region" description="Helical" evidence="8">
    <location>
        <begin position="21"/>
        <end position="43"/>
    </location>
</feature>
<evidence type="ECO:0000256" key="4">
    <source>
        <dbReference type="ARBA" id="ARBA00022989"/>
    </source>
</evidence>
<sequence length="476" mass="53635">MPAMSSRNWTLREITDVFCNHWKMISILVVLSMIGLAAVLFHYPDTYESEAKLFVRLGRENVGLDSTASTGQTVSLNASREADINSLIEHLESRSIIEKAFEKLSHDETFATPREREIAISSLAKKVTISSPRTSYVIRVSCTGETPELAQQTLDAILATFRDEHMRVTRSSGSFDFFDVQTQSLQQQLEKANLELRDLKSSYKLASYEGRRRGLEEELARVDRDVAESRTNLASSEAKMLALRDKLSQLPQSLVRQMVGGQPNDGLAAMREQLFQLESKEKDLLARKTNDHPEVAAVHHQLETLRSVFDDETPTHSSMQSAIIAVEEAEVKALRARLDSLVQYQTELHDDLLALNDQEIVLAQGERRVNQLESEYLANLQRREQARIDEAMQLEKISNVSVMQAPTFVAIPVAPKKKLAMVAGFMLALMASCGLALLIEYFREPVIQHDPSPAAEWRREPFSPVPKPEFLSRQKG</sequence>
<accession>A0ABP8N050</accession>
<evidence type="ECO:0000256" key="6">
    <source>
        <dbReference type="SAM" id="Coils"/>
    </source>
</evidence>
<evidence type="ECO:0000256" key="3">
    <source>
        <dbReference type="ARBA" id="ARBA00022692"/>
    </source>
</evidence>
<evidence type="ECO:0000313" key="10">
    <source>
        <dbReference type="EMBL" id="GAA4457635.1"/>
    </source>
</evidence>
<keyword evidence="11" id="KW-1185">Reference proteome</keyword>
<gene>
    <name evidence="10" type="ORF">GCM10023156_34730</name>
</gene>
<dbReference type="Proteomes" id="UP001500840">
    <property type="component" value="Unassembled WGS sequence"/>
</dbReference>
<dbReference type="EMBL" id="BAABGA010000041">
    <property type="protein sequence ID" value="GAA4457635.1"/>
    <property type="molecule type" value="Genomic_DNA"/>
</dbReference>
<evidence type="ECO:0000313" key="11">
    <source>
        <dbReference type="Proteomes" id="UP001500840"/>
    </source>
</evidence>
<evidence type="ECO:0000256" key="8">
    <source>
        <dbReference type="SAM" id="Phobius"/>
    </source>
</evidence>
<feature type="coiled-coil region" evidence="6">
    <location>
        <begin position="182"/>
        <end position="232"/>
    </location>
</feature>
<evidence type="ECO:0000256" key="7">
    <source>
        <dbReference type="SAM" id="MobiDB-lite"/>
    </source>
</evidence>
<keyword evidence="6" id="KW-0175">Coiled coil</keyword>
<reference evidence="11" key="1">
    <citation type="journal article" date="2019" name="Int. J. Syst. Evol. Microbiol.">
        <title>The Global Catalogue of Microorganisms (GCM) 10K type strain sequencing project: providing services to taxonomists for standard genome sequencing and annotation.</title>
        <authorList>
            <consortium name="The Broad Institute Genomics Platform"/>
            <consortium name="The Broad Institute Genome Sequencing Center for Infectious Disease"/>
            <person name="Wu L."/>
            <person name="Ma J."/>
        </authorList>
    </citation>
    <scope>NUCLEOTIDE SEQUENCE [LARGE SCALE GENOMIC DNA]</scope>
    <source>
        <strain evidence="11">JCM 17759</strain>
    </source>
</reference>
<protein>
    <submittedName>
        <fullName evidence="10">GumC family protein</fullName>
    </submittedName>
</protein>
<organism evidence="10 11">
    <name type="scientific">Novipirellula rosea</name>
    <dbReference type="NCBI Taxonomy" id="1031540"/>
    <lineage>
        <taxon>Bacteria</taxon>
        <taxon>Pseudomonadati</taxon>
        <taxon>Planctomycetota</taxon>
        <taxon>Planctomycetia</taxon>
        <taxon>Pirellulales</taxon>
        <taxon>Pirellulaceae</taxon>
        <taxon>Novipirellula</taxon>
    </lineage>
</organism>
<proteinExistence type="predicted"/>
<feature type="transmembrane region" description="Helical" evidence="8">
    <location>
        <begin position="419"/>
        <end position="439"/>
    </location>
</feature>
<evidence type="ECO:0000256" key="5">
    <source>
        <dbReference type="ARBA" id="ARBA00023136"/>
    </source>
</evidence>
<keyword evidence="3 8" id="KW-0812">Transmembrane</keyword>
<dbReference type="RefSeq" id="WP_345324052.1">
    <property type="nucleotide sequence ID" value="NZ_BAABGA010000041.1"/>
</dbReference>
<evidence type="ECO:0000256" key="1">
    <source>
        <dbReference type="ARBA" id="ARBA00004651"/>
    </source>
</evidence>
<evidence type="ECO:0000256" key="2">
    <source>
        <dbReference type="ARBA" id="ARBA00022475"/>
    </source>
</evidence>
<comment type="subcellular location">
    <subcellularLocation>
        <location evidence="1">Cell membrane</location>
        <topology evidence="1">Multi-pass membrane protein</topology>
    </subcellularLocation>
</comment>
<dbReference type="PANTHER" id="PTHR32309:SF13">
    <property type="entry name" value="FERRIC ENTEROBACTIN TRANSPORT PROTEIN FEPE"/>
    <property type="match status" value="1"/>
</dbReference>